<sequence length="459" mass="51189">MLPYVEPNAPALWSYPPMPQFQNVMLGPPSVPVAWTQAQNSTVQPHWNPYPSSYEETPMEVDGIFPDPLDVPMWDVASGSWLGLYFGSLLSPEPSRSSMLFSPPIVEIEMSGINHDWPHLSLPSLSGDISGLKTFQATPQETPIPPWLDIDVVMSNPLRKTVPLPSILDADNDDFLSTSAVLSPTPIRCWQDRSKPLPSVPCLDSDESVVLQGKTTVPDISIKVPREIDPVVASSQHDTTPHLPGLSTSHLWSSTSSTVVDLIDFSTVIDDTFLSSTPHKSSQFHGKDSLPLDPQSLVVNSDNACLKISNALGLTELGEQTIHSTNQPKAKKPTVYELVARAQNSIVSGLSQTQDIPQMSRARRRSKRVDALQPEDGVSSQLQSLQMALHELKLYVDSRFWEKAHKKILSKLNNRLKKYNEFLNALRSKKIEDQKQKKCFDFFLQKFEHWKTDLAELPV</sequence>
<accession>A0A369JUW5</accession>
<evidence type="ECO:0000313" key="1">
    <source>
        <dbReference type="EMBL" id="RDB25142.1"/>
    </source>
</evidence>
<organism evidence="1 2">
    <name type="scientific">Hypsizygus marmoreus</name>
    <name type="common">White beech mushroom</name>
    <name type="synonym">Agaricus marmoreus</name>
    <dbReference type="NCBI Taxonomy" id="39966"/>
    <lineage>
        <taxon>Eukaryota</taxon>
        <taxon>Fungi</taxon>
        <taxon>Dikarya</taxon>
        <taxon>Basidiomycota</taxon>
        <taxon>Agaricomycotina</taxon>
        <taxon>Agaricomycetes</taxon>
        <taxon>Agaricomycetidae</taxon>
        <taxon>Agaricales</taxon>
        <taxon>Tricholomatineae</taxon>
        <taxon>Lyophyllaceae</taxon>
        <taxon>Hypsizygus</taxon>
    </lineage>
</organism>
<dbReference type="InParanoid" id="A0A369JUW5"/>
<comment type="caution">
    <text evidence="1">The sequence shown here is derived from an EMBL/GenBank/DDBJ whole genome shotgun (WGS) entry which is preliminary data.</text>
</comment>
<proteinExistence type="predicted"/>
<dbReference type="Proteomes" id="UP000076154">
    <property type="component" value="Unassembled WGS sequence"/>
</dbReference>
<keyword evidence="2" id="KW-1185">Reference proteome</keyword>
<dbReference type="EMBL" id="LUEZ02000041">
    <property type="protein sequence ID" value="RDB25142.1"/>
    <property type="molecule type" value="Genomic_DNA"/>
</dbReference>
<evidence type="ECO:0000313" key="2">
    <source>
        <dbReference type="Proteomes" id="UP000076154"/>
    </source>
</evidence>
<dbReference type="AlphaFoldDB" id="A0A369JUW5"/>
<protein>
    <submittedName>
        <fullName evidence="1">Uncharacterized protein</fullName>
    </submittedName>
</protein>
<gene>
    <name evidence="1" type="ORF">Hypma_007408</name>
</gene>
<name>A0A369JUW5_HYPMA</name>
<reference evidence="1" key="1">
    <citation type="submission" date="2018-04" db="EMBL/GenBank/DDBJ databases">
        <title>Whole genome sequencing of Hypsizygus marmoreus.</title>
        <authorList>
            <person name="Choi I.-G."/>
            <person name="Min B."/>
            <person name="Kim J.-G."/>
            <person name="Kim S."/>
            <person name="Oh Y.-L."/>
            <person name="Kong W.-S."/>
            <person name="Park H."/>
            <person name="Jeong J."/>
            <person name="Song E.-S."/>
        </authorList>
    </citation>
    <scope>NUCLEOTIDE SEQUENCE [LARGE SCALE GENOMIC DNA]</scope>
    <source>
        <strain evidence="1">51987-8</strain>
    </source>
</reference>